<protein>
    <submittedName>
        <fullName evidence="2">Uncharacterized protein</fullName>
    </submittedName>
</protein>
<comment type="caution">
    <text evidence="2">The sequence shown here is derived from an EMBL/GenBank/DDBJ whole genome shotgun (WGS) entry which is preliminary data.</text>
</comment>
<reference evidence="2 3" key="1">
    <citation type="submission" date="2018-10" db="EMBL/GenBank/DDBJ databases">
        <title>A high-quality apple genome assembly.</title>
        <authorList>
            <person name="Hu J."/>
        </authorList>
    </citation>
    <scope>NUCLEOTIDE SEQUENCE [LARGE SCALE GENOMIC DNA]</scope>
    <source>
        <strain evidence="3">cv. HFTH1</strain>
        <tissue evidence="2">Young leaf</tissue>
    </source>
</reference>
<keyword evidence="3" id="KW-1185">Reference proteome</keyword>
<dbReference type="EMBL" id="RDQH01000342">
    <property type="protein sequence ID" value="RXH70211.1"/>
    <property type="molecule type" value="Genomic_DNA"/>
</dbReference>
<name>A0A498HM16_MALDO</name>
<evidence type="ECO:0000256" key="1">
    <source>
        <dbReference type="SAM" id="MobiDB-lite"/>
    </source>
</evidence>
<sequence>MEEEEGPYQPLQGGDAISSDDTRLNQLGYKQELSRHLSQDEKIQKDKDCLPFYFRCPSVPSYLCGHG</sequence>
<accession>A0A498HM16</accession>
<evidence type="ECO:0000313" key="3">
    <source>
        <dbReference type="Proteomes" id="UP000290289"/>
    </source>
</evidence>
<dbReference type="AlphaFoldDB" id="A0A498HM16"/>
<feature type="region of interest" description="Disordered" evidence="1">
    <location>
        <begin position="1"/>
        <end position="23"/>
    </location>
</feature>
<proteinExistence type="predicted"/>
<dbReference type="Proteomes" id="UP000290289">
    <property type="component" value="Chromosome 16"/>
</dbReference>
<organism evidence="2 3">
    <name type="scientific">Malus domestica</name>
    <name type="common">Apple</name>
    <name type="synonym">Pyrus malus</name>
    <dbReference type="NCBI Taxonomy" id="3750"/>
    <lineage>
        <taxon>Eukaryota</taxon>
        <taxon>Viridiplantae</taxon>
        <taxon>Streptophyta</taxon>
        <taxon>Embryophyta</taxon>
        <taxon>Tracheophyta</taxon>
        <taxon>Spermatophyta</taxon>
        <taxon>Magnoliopsida</taxon>
        <taxon>eudicotyledons</taxon>
        <taxon>Gunneridae</taxon>
        <taxon>Pentapetalae</taxon>
        <taxon>rosids</taxon>
        <taxon>fabids</taxon>
        <taxon>Rosales</taxon>
        <taxon>Rosaceae</taxon>
        <taxon>Amygdaloideae</taxon>
        <taxon>Maleae</taxon>
        <taxon>Malus</taxon>
    </lineage>
</organism>
<evidence type="ECO:0000313" key="2">
    <source>
        <dbReference type="EMBL" id="RXH70211.1"/>
    </source>
</evidence>
<gene>
    <name evidence="2" type="ORF">DVH24_007467</name>
</gene>